<dbReference type="NCBIfam" id="TIGR04294">
    <property type="entry name" value="pre_pil_HX9DG"/>
    <property type="match status" value="1"/>
</dbReference>
<evidence type="ECO:0000259" key="2">
    <source>
        <dbReference type="Pfam" id="PF07596"/>
    </source>
</evidence>
<dbReference type="RefSeq" id="WP_145267074.1">
    <property type="nucleotide sequence ID" value="NZ_CP036426.1"/>
</dbReference>
<name>A0A518GVY0_9BACT</name>
<feature type="domain" description="DUF1559" evidence="2">
    <location>
        <begin position="37"/>
        <end position="363"/>
    </location>
</feature>
<keyword evidence="1" id="KW-0812">Transmembrane</keyword>
<dbReference type="KEGG" id="tpla:ElP_05940"/>
<dbReference type="InterPro" id="IPR011453">
    <property type="entry name" value="DUF1559"/>
</dbReference>
<dbReference type="PANTHER" id="PTHR30093">
    <property type="entry name" value="GENERAL SECRETION PATHWAY PROTEIN G"/>
    <property type="match status" value="1"/>
</dbReference>
<evidence type="ECO:0000313" key="4">
    <source>
        <dbReference type="Proteomes" id="UP000317835"/>
    </source>
</evidence>
<dbReference type="Pfam" id="PF07963">
    <property type="entry name" value="N_methyl"/>
    <property type="match status" value="1"/>
</dbReference>
<sequence length="383" mass="40785">MRPHPPAGDARGFTLIELLVVIAIIGVLIALLLPAVQSARESARRAQCTNNLKQIGLALANYESSLGGFPPGRLHPDRTDSAGGPVTSQYSSYASTPGNWTGNVSVHRHILNFMEQANAYNAMNFSVPNSNRLTVNGVVSNPNYTAYNVAFNTFICPSDANTGRVVGENNYRYNFGGSFTHGGASDWSNNADRGALGNGAFTYGPSIASSGFKDGLSNTVTFSERIKGSGLDLRSAPPTKADMITSPRRQTGPISLEERDLQFQACASYLPVPDTNGFHFNSMGRFLDGSDYVNGWPTSAYCGSIYNHVAPPNWKGQDCGMASAIADVPGEHAIVSARSDHPGGVNVLLGDGSVRFVKDSVNLEAWRALGTRNGGEVISADQF</sequence>
<accession>A0A518GVY0</accession>
<dbReference type="Pfam" id="PF07596">
    <property type="entry name" value="SBP_bac_10"/>
    <property type="match status" value="1"/>
</dbReference>
<dbReference type="NCBIfam" id="TIGR02532">
    <property type="entry name" value="IV_pilin_GFxxxE"/>
    <property type="match status" value="1"/>
</dbReference>
<gene>
    <name evidence="3" type="primary">xcpT_3</name>
    <name evidence="3" type="ORF">ElP_05940</name>
</gene>
<dbReference type="InterPro" id="IPR045584">
    <property type="entry name" value="Pilin-like"/>
</dbReference>
<dbReference type="SUPFAM" id="SSF54523">
    <property type="entry name" value="Pili subunits"/>
    <property type="match status" value="1"/>
</dbReference>
<dbReference type="InterPro" id="IPR012902">
    <property type="entry name" value="N_methyl_site"/>
</dbReference>
<dbReference type="Gene3D" id="3.30.700.10">
    <property type="entry name" value="Glycoprotein, Type 4 Pilin"/>
    <property type="match status" value="1"/>
</dbReference>
<evidence type="ECO:0000313" key="3">
    <source>
        <dbReference type="EMBL" id="QDV32754.1"/>
    </source>
</evidence>
<dbReference type="PROSITE" id="PS00409">
    <property type="entry name" value="PROKAR_NTER_METHYL"/>
    <property type="match status" value="1"/>
</dbReference>
<dbReference type="OrthoDB" id="283871at2"/>
<dbReference type="InterPro" id="IPR027558">
    <property type="entry name" value="Pre_pil_HX9DG_C"/>
</dbReference>
<feature type="transmembrane region" description="Helical" evidence="1">
    <location>
        <begin position="12"/>
        <end position="36"/>
    </location>
</feature>
<dbReference type="PANTHER" id="PTHR30093:SF2">
    <property type="entry name" value="TYPE II SECRETION SYSTEM PROTEIN H"/>
    <property type="match status" value="1"/>
</dbReference>
<evidence type="ECO:0000256" key="1">
    <source>
        <dbReference type="SAM" id="Phobius"/>
    </source>
</evidence>
<protein>
    <submittedName>
        <fullName evidence="3">Type II secretion system protein G</fullName>
    </submittedName>
</protein>
<keyword evidence="1" id="KW-0472">Membrane</keyword>
<dbReference type="AlphaFoldDB" id="A0A518GVY0"/>
<keyword evidence="1" id="KW-1133">Transmembrane helix</keyword>
<keyword evidence="4" id="KW-1185">Reference proteome</keyword>
<dbReference type="Proteomes" id="UP000317835">
    <property type="component" value="Chromosome"/>
</dbReference>
<organism evidence="3 4">
    <name type="scientific">Tautonia plasticadhaerens</name>
    <dbReference type="NCBI Taxonomy" id="2527974"/>
    <lineage>
        <taxon>Bacteria</taxon>
        <taxon>Pseudomonadati</taxon>
        <taxon>Planctomycetota</taxon>
        <taxon>Planctomycetia</taxon>
        <taxon>Isosphaerales</taxon>
        <taxon>Isosphaeraceae</taxon>
        <taxon>Tautonia</taxon>
    </lineage>
</organism>
<proteinExistence type="predicted"/>
<dbReference type="EMBL" id="CP036426">
    <property type="protein sequence ID" value="QDV32754.1"/>
    <property type="molecule type" value="Genomic_DNA"/>
</dbReference>
<reference evidence="3 4" key="1">
    <citation type="submission" date="2019-02" db="EMBL/GenBank/DDBJ databases">
        <title>Deep-cultivation of Planctomycetes and their phenomic and genomic characterization uncovers novel biology.</title>
        <authorList>
            <person name="Wiegand S."/>
            <person name="Jogler M."/>
            <person name="Boedeker C."/>
            <person name="Pinto D."/>
            <person name="Vollmers J."/>
            <person name="Rivas-Marin E."/>
            <person name="Kohn T."/>
            <person name="Peeters S.H."/>
            <person name="Heuer A."/>
            <person name="Rast P."/>
            <person name="Oberbeckmann S."/>
            <person name="Bunk B."/>
            <person name="Jeske O."/>
            <person name="Meyerdierks A."/>
            <person name="Storesund J.E."/>
            <person name="Kallscheuer N."/>
            <person name="Luecker S."/>
            <person name="Lage O.M."/>
            <person name="Pohl T."/>
            <person name="Merkel B.J."/>
            <person name="Hornburger P."/>
            <person name="Mueller R.-W."/>
            <person name="Bruemmer F."/>
            <person name="Labrenz M."/>
            <person name="Spormann A.M."/>
            <person name="Op den Camp H."/>
            <person name="Overmann J."/>
            <person name="Amann R."/>
            <person name="Jetten M.S.M."/>
            <person name="Mascher T."/>
            <person name="Medema M.H."/>
            <person name="Devos D.P."/>
            <person name="Kaster A.-K."/>
            <person name="Ovreas L."/>
            <person name="Rohde M."/>
            <person name="Galperin M.Y."/>
            <person name="Jogler C."/>
        </authorList>
    </citation>
    <scope>NUCLEOTIDE SEQUENCE [LARGE SCALE GENOMIC DNA]</scope>
    <source>
        <strain evidence="3 4">ElP</strain>
    </source>
</reference>